<evidence type="ECO:0000313" key="1">
    <source>
        <dbReference type="EMBL" id="TGX82806.1"/>
    </source>
</evidence>
<accession>A0AC61QR62</accession>
<dbReference type="Proteomes" id="UP000308886">
    <property type="component" value="Unassembled WGS sequence"/>
</dbReference>
<evidence type="ECO:0000313" key="2">
    <source>
        <dbReference type="Proteomes" id="UP000308886"/>
    </source>
</evidence>
<comment type="caution">
    <text evidence="1">The sequence shown here is derived from an EMBL/GenBank/DDBJ whole genome shotgun (WGS) entry which is preliminary data.</text>
</comment>
<dbReference type="EMBL" id="SRZC01000007">
    <property type="protein sequence ID" value="TGX82806.1"/>
    <property type="molecule type" value="Genomic_DNA"/>
</dbReference>
<keyword evidence="2" id="KW-1185">Reference proteome</keyword>
<gene>
    <name evidence="1" type="ORF">E5358_05570</name>
</gene>
<proteinExistence type="predicted"/>
<reference evidence="1" key="1">
    <citation type="submission" date="2019-04" db="EMBL/GenBank/DDBJ databases">
        <title>Microbes associate with the intestines of laboratory mice.</title>
        <authorList>
            <person name="Navarre W."/>
            <person name="Wong E."/>
            <person name="Huang K."/>
            <person name="Tropini C."/>
            <person name="Ng K."/>
            <person name="Yu B."/>
        </authorList>
    </citation>
    <scope>NUCLEOTIDE SEQUENCE</scope>
    <source>
        <strain evidence="1">NM73_A23</strain>
    </source>
</reference>
<protein>
    <submittedName>
        <fullName evidence="1">Uncharacterized protein</fullName>
    </submittedName>
</protein>
<name>A0AC61QR62_9BACT</name>
<organism evidence="1 2">
    <name type="scientific">Palleniella muris</name>
    <dbReference type="NCBI Taxonomy" id="3038145"/>
    <lineage>
        <taxon>Bacteria</taxon>
        <taxon>Pseudomonadati</taxon>
        <taxon>Bacteroidota</taxon>
        <taxon>Bacteroidia</taxon>
        <taxon>Bacteroidales</taxon>
        <taxon>Prevotellaceae</taxon>
        <taxon>Palleniella</taxon>
    </lineage>
</organism>
<sequence>MHLRVRPHTRHVRCVWVCMGALWAYTYQRDVGAMGTHTQACGHTWAHLGVHGRALWAHMSALGHAHVMCLDAQMHLHTRLATGRAYATR</sequence>